<evidence type="ECO:0000256" key="1">
    <source>
        <dbReference type="SAM" id="Phobius"/>
    </source>
</evidence>
<dbReference type="KEGG" id="acry:AC20117_15785"/>
<dbReference type="Pfam" id="PF26606">
    <property type="entry name" value="SCO4848"/>
    <property type="match status" value="1"/>
</dbReference>
<keyword evidence="1" id="KW-0812">Transmembrane</keyword>
<dbReference type="RefSeq" id="WP_074698756.1">
    <property type="nucleotide sequence ID" value="NZ_CP018863.1"/>
</dbReference>
<gene>
    <name evidence="2" type="ORF">SAMN04489742_0296</name>
</gene>
<protein>
    <submittedName>
        <fullName evidence="2">Uncharacterized protein</fullName>
    </submittedName>
</protein>
<feature type="transmembrane region" description="Helical" evidence="1">
    <location>
        <begin position="50"/>
        <end position="72"/>
    </location>
</feature>
<keyword evidence="1" id="KW-1133">Transmembrane helix</keyword>
<proteinExistence type="predicted"/>
<reference evidence="2 3" key="1">
    <citation type="submission" date="2016-10" db="EMBL/GenBank/DDBJ databases">
        <authorList>
            <person name="de Groot N.N."/>
        </authorList>
    </citation>
    <scope>NUCLEOTIDE SEQUENCE [LARGE SCALE GENOMIC DNA]</scope>
    <source>
        <strain evidence="2 3">DSM 20117</strain>
    </source>
</reference>
<evidence type="ECO:0000313" key="2">
    <source>
        <dbReference type="EMBL" id="SDQ25657.1"/>
    </source>
</evidence>
<dbReference type="NCBIfam" id="NF046117">
    <property type="entry name" value="SCO4848_fam"/>
    <property type="match status" value="1"/>
</dbReference>
<dbReference type="AlphaFoldDB" id="A0A1H0ZE20"/>
<feature type="transmembrane region" description="Helical" evidence="1">
    <location>
        <begin position="6"/>
        <end position="30"/>
    </location>
</feature>
<sequence>MNVPAALSWVLVFAGLWSVIAWVPFLLQVWKDPRSKDDKGNMTSYLTTRFMLITTSMILGIATLVIGFRLLAG</sequence>
<dbReference type="EMBL" id="FNKH01000002">
    <property type="protein sequence ID" value="SDQ25657.1"/>
    <property type="molecule type" value="Genomic_DNA"/>
</dbReference>
<keyword evidence="3" id="KW-1185">Reference proteome</keyword>
<dbReference type="InterPro" id="IPR058061">
    <property type="entry name" value="SCO4848-like"/>
</dbReference>
<dbReference type="OrthoDB" id="4954985at2"/>
<evidence type="ECO:0000313" key="3">
    <source>
        <dbReference type="Proteomes" id="UP000181917"/>
    </source>
</evidence>
<keyword evidence="1" id="KW-0472">Membrane</keyword>
<name>A0A1H0ZE20_9MICC</name>
<accession>A0A1H0ZE20</accession>
<dbReference type="Proteomes" id="UP000181917">
    <property type="component" value="Unassembled WGS sequence"/>
</dbReference>
<organism evidence="2 3">
    <name type="scientific">Crystallibacter crystallopoietes</name>
    <dbReference type="NCBI Taxonomy" id="37928"/>
    <lineage>
        <taxon>Bacteria</taxon>
        <taxon>Bacillati</taxon>
        <taxon>Actinomycetota</taxon>
        <taxon>Actinomycetes</taxon>
        <taxon>Micrococcales</taxon>
        <taxon>Micrococcaceae</taxon>
        <taxon>Crystallibacter</taxon>
    </lineage>
</organism>
<dbReference type="STRING" id="37928.SAMN04489742_0296"/>